<protein>
    <submittedName>
        <fullName evidence="7">Holin-like protein</fullName>
    </submittedName>
</protein>
<evidence type="ECO:0000256" key="4">
    <source>
        <dbReference type="ARBA" id="ARBA00022989"/>
    </source>
</evidence>
<keyword evidence="2" id="KW-1003">Cell membrane</keyword>
<organism evidence="7 8">
    <name type="scientific">Oikeobacillus pervagus</name>
    <dbReference type="NCBI Taxonomy" id="1325931"/>
    <lineage>
        <taxon>Bacteria</taxon>
        <taxon>Bacillati</taxon>
        <taxon>Bacillota</taxon>
        <taxon>Bacilli</taxon>
        <taxon>Bacillales</taxon>
        <taxon>Bacillaceae</taxon>
        <taxon>Oikeobacillus</taxon>
    </lineage>
</organism>
<keyword evidence="4 6" id="KW-1133">Transmembrane helix</keyword>
<keyword evidence="5 6" id="KW-0472">Membrane</keyword>
<reference evidence="7" key="1">
    <citation type="submission" date="2023-07" db="EMBL/GenBank/DDBJ databases">
        <title>Genomic Encyclopedia of Type Strains, Phase IV (KMG-IV): sequencing the most valuable type-strain genomes for metagenomic binning, comparative biology and taxonomic classification.</title>
        <authorList>
            <person name="Goeker M."/>
        </authorList>
    </citation>
    <scope>NUCLEOTIDE SEQUENCE</scope>
    <source>
        <strain evidence="7">DSM 23947</strain>
    </source>
</reference>
<dbReference type="EMBL" id="JAUSUC010000021">
    <property type="protein sequence ID" value="MDQ0215483.1"/>
    <property type="molecule type" value="Genomic_DNA"/>
</dbReference>
<evidence type="ECO:0000256" key="2">
    <source>
        <dbReference type="ARBA" id="ARBA00022475"/>
    </source>
</evidence>
<dbReference type="RefSeq" id="WP_307257491.1">
    <property type="nucleotide sequence ID" value="NZ_JAUSUC010000021.1"/>
</dbReference>
<dbReference type="InterPro" id="IPR005538">
    <property type="entry name" value="LrgA/CidA"/>
</dbReference>
<accession>A0AAJ1SZ52</accession>
<proteinExistence type="predicted"/>
<sequence>MKKIVFFILQIIGLCLINKLGMIIAERFHLPLPGNVLGMLLLFIFLLTGVIKIQWIEEGAQFLNKHLSFFYIPIAVGLMNYGDFFLKNGVALAVILFGSSIIGLCVTGGVTQFSAKGKEEMVHGKHHHTL</sequence>
<name>A0AAJ1SZ52_9BACI</name>
<evidence type="ECO:0000256" key="5">
    <source>
        <dbReference type="ARBA" id="ARBA00023136"/>
    </source>
</evidence>
<feature type="transmembrane region" description="Helical" evidence="6">
    <location>
        <begin position="67"/>
        <end position="84"/>
    </location>
</feature>
<evidence type="ECO:0000256" key="1">
    <source>
        <dbReference type="ARBA" id="ARBA00004651"/>
    </source>
</evidence>
<comment type="caution">
    <text evidence="7">The sequence shown here is derived from an EMBL/GenBank/DDBJ whole genome shotgun (WGS) entry which is preliminary data.</text>
</comment>
<dbReference type="PANTHER" id="PTHR33931:SF2">
    <property type="entry name" value="HOLIN-LIKE PROTEIN CIDA"/>
    <property type="match status" value="1"/>
</dbReference>
<dbReference type="Proteomes" id="UP001237207">
    <property type="component" value="Unassembled WGS sequence"/>
</dbReference>
<dbReference type="Pfam" id="PF03788">
    <property type="entry name" value="LrgA"/>
    <property type="match status" value="1"/>
</dbReference>
<feature type="transmembrane region" description="Helical" evidence="6">
    <location>
        <begin position="90"/>
        <end position="111"/>
    </location>
</feature>
<feature type="transmembrane region" description="Helical" evidence="6">
    <location>
        <begin position="35"/>
        <end position="55"/>
    </location>
</feature>
<dbReference type="PANTHER" id="PTHR33931">
    <property type="entry name" value="HOLIN-LIKE PROTEIN CIDA-RELATED"/>
    <property type="match status" value="1"/>
</dbReference>
<evidence type="ECO:0000313" key="7">
    <source>
        <dbReference type="EMBL" id="MDQ0215483.1"/>
    </source>
</evidence>
<evidence type="ECO:0000256" key="3">
    <source>
        <dbReference type="ARBA" id="ARBA00022692"/>
    </source>
</evidence>
<dbReference type="GO" id="GO:0005886">
    <property type="term" value="C:plasma membrane"/>
    <property type="evidence" value="ECO:0007669"/>
    <property type="project" value="UniProtKB-SubCell"/>
</dbReference>
<gene>
    <name evidence="7" type="ORF">J2S13_001901</name>
</gene>
<evidence type="ECO:0000313" key="8">
    <source>
        <dbReference type="Proteomes" id="UP001237207"/>
    </source>
</evidence>
<keyword evidence="3 6" id="KW-0812">Transmembrane</keyword>
<evidence type="ECO:0000256" key="6">
    <source>
        <dbReference type="SAM" id="Phobius"/>
    </source>
</evidence>
<keyword evidence="8" id="KW-1185">Reference proteome</keyword>
<dbReference type="AlphaFoldDB" id="A0AAJ1SZ52"/>
<comment type="subcellular location">
    <subcellularLocation>
        <location evidence="1">Cell membrane</location>
        <topology evidence="1">Multi-pass membrane protein</topology>
    </subcellularLocation>
</comment>